<protein>
    <submittedName>
        <fullName evidence="2">Uncharacterized protein</fullName>
    </submittedName>
</protein>
<evidence type="ECO:0000256" key="1">
    <source>
        <dbReference type="SAM" id="MobiDB-lite"/>
    </source>
</evidence>
<comment type="caution">
    <text evidence="2">The sequence shown here is derived from an EMBL/GenBank/DDBJ whole genome shotgun (WGS) entry which is preliminary data.</text>
</comment>
<feature type="compositionally biased region" description="Polar residues" evidence="1">
    <location>
        <begin position="115"/>
        <end position="128"/>
    </location>
</feature>
<name>A0A176WEW1_MARPO</name>
<evidence type="ECO:0000313" key="2">
    <source>
        <dbReference type="EMBL" id="OAE30676.1"/>
    </source>
</evidence>
<dbReference type="AlphaFoldDB" id="A0A176WEW1"/>
<accession>A0A176WEW1</accession>
<dbReference type="EMBL" id="LVLJ01001276">
    <property type="protein sequence ID" value="OAE30676.1"/>
    <property type="molecule type" value="Genomic_DNA"/>
</dbReference>
<sequence length="236" mass="26585">MGLLTREEEKRFSKERKFLTAESSEGTEDDTRRPSIPAQTTARGPVQVEVVRRREKPERRVTKRRRVVSDDEGDLALKRDESPPPVGREGSSGVLIKLPAEALAEPLKEGMEIVSPNSLSSERTQTAGSEGIPHPKTSEELVKELTLSDEVLEQIVAQDSVVPLLKYLDGKREKYAISKEVGFNVEMIRNRTQLKRAFAVKREWNFATDLARERAAILATECAAVKMTFQEREVQL</sequence>
<feature type="compositionally biased region" description="Basic and acidic residues" evidence="1">
    <location>
        <begin position="50"/>
        <end position="60"/>
    </location>
</feature>
<feature type="compositionally biased region" description="Basic and acidic residues" evidence="1">
    <location>
        <begin position="1"/>
        <end position="19"/>
    </location>
</feature>
<dbReference type="Proteomes" id="UP000077202">
    <property type="component" value="Unassembled WGS sequence"/>
</dbReference>
<proteinExistence type="predicted"/>
<keyword evidence="3" id="KW-1185">Reference proteome</keyword>
<feature type="region of interest" description="Disordered" evidence="1">
    <location>
        <begin position="1"/>
        <end position="93"/>
    </location>
</feature>
<gene>
    <name evidence="2" type="ORF">AXG93_1422s1000</name>
</gene>
<organism evidence="2 3">
    <name type="scientific">Marchantia polymorpha subsp. ruderalis</name>
    <dbReference type="NCBI Taxonomy" id="1480154"/>
    <lineage>
        <taxon>Eukaryota</taxon>
        <taxon>Viridiplantae</taxon>
        <taxon>Streptophyta</taxon>
        <taxon>Embryophyta</taxon>
        <taxon>Marchantiophyta</taxon>
        <taxon>Marchantiopsida</taxon>
        <taxon>Marchantiidae</taxon>
        <taxon>Marchantiales</taxon>
        <taxon>Marchantiaceae</taxon>
        <taxon>Marchantia</taxon>
    </lineage>
</organism>
<evidence type="ECO:0000313" key="3">
    <source>
        <dbReference type="Proteomes" id="UP000077202"/>
    </source>
</evidence>
<feature type="region of interest" description="Disordered" evidence="1">
    <location>
        <begin position="115"/>
        <end position="137"/>
    </location>
</feature>
<reference evidence="2" key="1">
    <citation type="submission" date="2016-03" db="EMBL/GenBank/DDBJ databases">
        <title>Mechanisms controlling the formation of the plant cell surface in tip-growing cells are functionally conserved among land plants.</title>
        <authorList>
            <person name="Honkanen S."/>
            <person name="Jones V.A."/>
            <person name="Morieri G."/>
            <person name="Champion C."/>
            <person name="Hetherington A.J."/>
            <person name="Kelly S."/>
            <person name="Saint-Marcoux D."/>
            <person name="Proust H."/>
            <person name="Prescott H."/>
            <person name="Dolan L."/>
        </authorList>
    </citation>
    <scope>NUCLEOTIDE SEQUENCE [LARGE SCALE GENOMIC DNA]</scope>
    <source>
        <tissue evidence="2">Whole gametophyte</tissue>
    </source>
</reference>